<proteinExistence type="predicted"/>
<dbReference type="Gene3D" id="1.10.357.10">
    <property type="entry name" value="Tetracycline Repressor, domain 2"/>
    <property type="match status" value="1"/>
</dbReference>
<dbReference type="PANTHER" id="PTHR43479">
    <property type="entry name" value="ACREF/ENVCD OPERON REPRESSOR-RELATED"/>
    <property type="match status" value="1"/>
</dbReference>
<evidence type="ECO:0000313" key="5">
    <source>
        <dbReference type="Proteomes" id="UP000192468"/>
    </source>
</evidence>
<evidence type="ECO:0000313" key="4">
    <source>
        <dbReference type="EMBL" id="SMC16563.1"/>
    </source>
</evidence>
<name>A0A1W1WY92_9CLOT</name>
<dbReference type="InterPro" id="IPR036271">
    <property type="entry name" value="Tet_transcr_reg_TetR-rel_C_sf"/>
</dbReference>
<keyword evidence="1 2" id="KW-0238">DNA-binding</keyword>
<dbReference type="InterPro" id="IPR001647">
    <property type="entry name" value="HTH_TetR"/>
</dbReference>
<organism evidence="4 5">
    <name type="scientific">Clostridium acidisoli DSM 12555</name>
    <dbReference type="NCBI Taxonomy" id="1121291"/>
    <lineage>
        <taxon>Bacteria</taxon>
        <taxon>Bacillati</taxon>
        <taxon>Bacillota</taxon>
        <taxon>Clostridia</taxon>
        <taxon>Eubacteriales</taxon>
        <taxon>Clostridiaceae</taxon>
        <taxon>Clostridium</taxon>
    </lineage>
</organism>
<dbReference type="PRINTS" id="PR00455">
    <property type="entry name" value="HTHTETR"/>
</dbReference>
<dbReference type="SUPFAM" id="SSF48498">
    <property type="entry name" value="Tetracyclin repressor-like, C-terminal domain"/>
    <property type="match status" value="1"/>
</dbReference>
<dbReference type="EMBL" id="FWXH01000002">
    <property type="protein sequence ID" value="SMC16563.1"/>
    <property type="molecule type" value="Genomic_DNA"/>
</dbReference>
<dbReference type="PANTHER" id="PTHR43479:SF11">
    <property type="entry name" value="ACREF_ENVCD OPERON REPRESSOR-RELATED"/>
    <property type="match status" value="1"/>
</dbReference>
<dbReference type="AlphaFoldDB" id="A0A1W1WY92"/>
<evidence type="ECO:0000256" key="2">
    <source>
        <dbReference type="PROSITE-ProRule" id="PRU00335"/>
    </source>
</evidence>
<dbReference type="GO" id="GO:0003677">
    <property type="term" value="F:DNA binding"/>
    <property type="evidence" value="ECO:0007669"/>
    <property type="project" value="UniProtKB-UniRule"/>
</dbReference>
<dbReference type="STRING" id="1121291.SAMN02745134_00107"/>
<gene>
    <name evidence="4" type="ORF">SAMN02745134_00107</name>
</gene>
<dbReference type="Proteomes" id="UP000192468">
    <property type="component" value="Unassembled WGS sequence"/>
</dbReference>
<protein>
    <submittedName>
        <fullName evidence="4">Transcriptional regulator, TetR family</fullName>
    </submittedName>
</protein>
<dbReference type="InterPro" id="IPR050624">
    <property type="entry name" value="HTH-type_Tx_Regulator"/>
</dbReference>
<dbReference type="SUPFAM" id="SSF46689">
    <property type="entry name" value="Homeodomain-like"/>
    <property type="match status" value="1"/>
</dbReference>
<accession>A0A1W1WY92</accession>
<feature type="domain" description="HTH tetR-type" evidence="3">
    <location>
        <begin position="9"/>
        <end position="69"/>
    </location>
</feature>
<dbReference type="Pfam" id="PF00440">
    <property type="entry name" value="TetR_N"/>
    <property type="match status" value="1"/>
</dbReference>
<reference evidence="4 5" key="1">
    <citation type="submission" date="2017-04" db="EMBL/GenBank/DDBJ databases">
        <authorList>
            <person name="Afonso C.L."/>
            <person name="Miller P.J."/>
            <person name="Scott M.A."/>
            <person name="Spackman E."/>
            <person name="Goraichik I."/>
            <person name="Dimitrov K.M."/>
            <person name="Suarez D.L."/>
            <person name="Swayne D.E."/>
        </authorList>
    </citation>
    <scope>NUCLEOTIDE SEQUENCE [LARGE SCALE GENOMIC DNA]</scope>
    <source>
        <strain evidence="4 5">DSM 12555</strain>
    </source>
</reference>
<dbReference type="OrthoDB" id="494991at2"/>
<evidence type="ECO:0000256" key="1">
    <source>
        <dbReference type="ARBA" id="ARBA00023125"/>
    </source>
</evidence>
<keyword evidence="5" id="KW-1185">Reference proteome</keyword>
<sequence length="192" mass="21417">MNKREQQRIDRRNQIILCSLDMIVSRGYEATKIRDIAKKLGISLGLFFNYFSSKAEVYEELVRIGIEGPGNVLKLDFQTGSPIEIFQNITESIFDSLKTSSITAKMFLLMAQTVNSEVAPESVKEMLKSFDAINPVIPIIERGQKLGEIKKGNPVALAVAYWGAIQGIAESFALHPELPLPESSWVTDIIRA</sequence>
<dbReference type="PROSITE" id="PS50977">
    <property type="entry name" value="HTH_TETR_2"/>
    <property type="match status" value="1"/>
</dbReference>
<evidence type="ECO:0000259" key="3">
    <source>
        <dbReference type="PROSITE" id="PS50977"/>
    </source>
</evidence>
<feature type="DNA-binding region" description="H-T-H motif" evidence="2">
    <location>
        <begin position="32"/>
        <end position="51"/>
    </location>
</feature>
<dbReference type="InterPro" id="IPR009057">
    <property type="entry name" value="Homeodomain-like_sf"/>
</dbReference>